<protein>
    <submittedName>
        <fullName evidence="1">Uncharacterized protein</fullName>
    </submittedName>
</protein>
<evidence type="ECO:0000313" key="2">
    <source>
        <dbReference type="Proteomes" id="UP000006443"/>
    </source>
</evidence>
<evidence type="ECO:0000313" key="1">
    <source>
        <dbReference type="EMBL" id="EEG78467.1"/>
    </source>
</evidence>
<accession>C0GEH3</accession>
<sequence length="59" mass="7273">MDNEKIRLKTELNRISQRIYATKNQLERETDAEKKKLLTKEHQQLQRQALYYIQKLKQK</sequence>
<name>C0GEH3_DETAL</name>
<gene>
    <name evidence="1" type="ORF">DealDRAFT_0882</name>
</gene>
<dbReference type="STRING" id="555088.DealDRAFT_0882"/>
<dbReference type="AlphaFoldDB" id="C0GEH3"/>
<proteinExistence type="predicted"/>
<organism evidence="1 2">
    <name type="scientific">Dethiobacter alkaliphilus AHT 1</name>
    <dbReference type="NCBI Taxonomy" id="555088"/>
    <lineage>
        <taxon>Bacteria</taxon>
        <taxon>Bacillati</taxon>
        <taxon>Bacillota</taxon>
        <taxon>Dethiobacteria</taxon>
        <taxon>Dethiobacterales</taxon>
        <taxon>Dethiobacteraceae</taxon>
        <taxon>Dethiobacter</taxon>
    </lineage>
</organism>
<dbReference type="RefSeq" id="WP_008515228.1">
    <property type="nucleotide sequence ID" value="NZ_ACJM01000003.1"/>
</dbReference>
<dbReference type="Proteomes" id="UP000006443">
    <property type="component" value="Unassembled WGS sequence"/>
</dbReference>
<reference evidence="1 2" key="1">
    <citation type="submission" date="2009-02" db="EMBL/GenBank/DDBJ databases">
        <title>Sequencing of the draft genome and assembly of Dethiobacter alkaliphilus AHT 1.</title>
        <authorList>
            <consortium name="US DOE Joint Genome Institute (JGI-PGF)"/>
            <person name="Lucas S."/>
            <person name="Copeland A."/>
            <person name="Lapidus A."/>
            <person name="Glavina del Rio T."/>
            <person name="Dalin E."/>
            <person name="Tice H."/>
            <person name="Bruce D."/>
            <person name="Goodwin L."/>
            <person name="Pitluck S."/>
            <person name="Larimer F."/>
            <person name="Land M.L."/>
            <person name="Hauser L."/>
            <person name="Muyzer G."/>
        </authorList>
    </citation>
    <scope>NUCLEOTIDE SEQUENCE [LARGE SCALE GENOMIC DNA]</scope>
    <source>
        <strain evidence="1 2">AHT 1</strain>
    </source>
</reference>
<keyword evidence="2" id="KW-1185">Reference proteome</keyword>
<dbReference type="EMBL" id="ACJM01000003">
    <property type="protein sequence ID" value="EEG78467.1"/>
    <property type="molecule type" value="Genomic_DNA"/>
</dbReference>
<comment type="caution">
    <text evidence="1">The sequence shown here is derived from an EMBL/GenBank/DDBJ whole genome shotgun (WGS) entry which is preliminary data.</text>
</comment>